<feature type="domain" description="Large ribosomal subunit protein uL11 N-terminal" evidence="6">
    <location>
        <begin position="9"/>
        <end position="66"/>
    </location>
</feature>
<dbReference type="InterPro" id="IPR036769">
    <property type="entry name" value="Ribosomal_uL11_C_sf"/>
</dbReference>
<evidence type="ECO:0000256" key="3">
    <source>
        <dbReference type="ARBA" id="ARBA00023274"/>
    </source>
</evidence>
<dbReference type="HAMAP" id="MF_00736">
    <property type="entry name" value="Ribosomal_uL11"/>
    <property type="match status" value="1"/>
</dbReference>
<keyword evidence="8" id="KW-1185">Reference proteome</keyword>
<organism evidence="7 8">
    <name type="scientific">Cardiosporidium cionae</name>
    <dbReference type="NCBI Taxonomy" id="476202"/>
    <lineage>
        <taxon>Eukaryota</taxon>
        <taxon>Sar</taxon>
        <taxon>Alveolata</taxon>
        <taxon>Apicomplexa</taxon>
        <taxon>Aconoidasida</taxon>
        <taxon>Nephromycida</taxon>
        <taxon>Cardiosporidium</taxon>
    </lineage>
</organism>
<dbReference type="CDD" id="cd00349">
    <property type="entry name" value="Ribosomal_L11"/>
    <property type="match status" value="1"/>
</dbReference>
<dbReference type="Pfam" id="PF00298">
    <property type="entry name" value="Ribosomal_L11"/>
    <property type="match status" value="1"/>
</dbReference>
<name>A0ABQ7J4X6_9APIC</name>
<dbReference type="SUPFAM" id="SSF46906">
    <property type="entry name" value="Ribosomal protein L11, C-terminal domain"/>
    <property type="match status" value="1"/>
</dbReference>
<dbReference type="InterPro" id="IPR000911">
    <property type="entry name" value="Ribosomal_uL11"/>
</dbReference>
<proteinExistence type="inferred from homology"/>
<dbReference type="GO" id="GO:0005840">
    <property type="term" value="C:ribosome"/>
    <property type="evidence" value="ECO:0007669"/>
    <property type="project" value="UniProtKB-KW"/>
</dbReference>
<gene>
    <name evidence="7" type="ORF">IE077_001950</name>
</gene>
<keyword evidence="3 4" id="KW-0687">Ribonucleoprotein</keyword>
<dbReference type="InterPro" id="IPR020783">
    <property type="entry name" value="Ribosomal_uL11_C"/>
</dbReference>
<comment type="similarity">
    <text evidence="1 4">Belongs to the universal ribosomal protein uL11 family.</text>
</comment>
<sequence length="179" mass="20032">MSSTLGTYRLLVGAATAKPSPAIGQTLGPLGINMMLFCKEFNARTSSVRPEVPIQVALTAFNDRSFRFWMKTPSTFWFLKRTARIPNGSSKAKHEIVGNITLKEVYHIAITKSMDPPLIGLPLETLCKQIISTANACGIAVTKELLPEFKNRDYRGLKELEILRKEIRQRNKAARRGKI</sequence>
<dbReference type="InterPro" id="IPR020784">
    <property type="entry name" value="Ribosomal_uL11_N"/>
</dbReference>
<reference evidence="7 8" key="1">
    <citation type="journal article" date="2020" name="bioRxiv">
        <title>Metabolic contributions of an alphaproteobacterial endosymbiont in the apicomplexan Cardiosporidium cionae.</title>
        <authorList>
            <person name="Hunter E.S."/>
            <person name="Paight C.J."/>
            <person name="Lane C.E."/>
        </authorList>
    </citation>
    <scope>NUCLEOTIDE SEQUENCE [LARGE SCALE GENOMIC DNA]</scope>
    <source>
        <strain evidence="7">ESH_2018</strain>
    </source>
</reference>
<dbReference type="SMART" id="SM00649">
    <property type="entry name" value="RL11"/>
    <property type="match status" value="1"/>
</dbReference>
<dbReference type="Proteomes" id="UP000823046">
    <property type="component" value="Unassembled WGS sequence"/>
</dbReference>
<evidence type="ECO:0000256" key="2">
    <source>
        <dbReference type="ARBA" id="ARBA00022980"/>
    </source>
</evidence>
<dbReference type="Gene3D" id="1.10.10.250">
    <property type="entry name" value="Ribosomal protein L11, C-terminal domain"/>
    <property type="match status" value="1"/>
</dbReference>
<dbReference type="PANTHER" id="PTHR11661">
    <property type="entry name" value="60S RIBOSOMAL PROTEIN L12"/>
    <property type="match status" value="1"/>
</dbReference>
<feature type="domain" description="Large ribosomal subunit protein uL11 C-terminal" evidence="5">
    <location>
        <begin position="71"/>
        <end position="141"/>
    </location>
</feature>
<keyword evidence="2 4" id="KW-0689">Ribosomal protein</keyword>
<accession>A0ABQ7J4X6</accession>
<dbReference type="EMBL" id="JADAQX010001047">
    <property type="protein sequence ID" value="KAF8818764.1"/>
    <property type="molecule type" value="Genomic_DNA"/>
</dbReference>
<evidence type="ECO:0000256" key="1">
    <source>
        <dbReference type="ARBA" id="ARBA00010537"/>
    </source>
</evidence>
<evidence type="ECO:0000313" key="8">
    <source>
        <dbReference type="Proteomes" id="UP000823046"/>
    </source>
</evidence>
<dbReference type="Gene3D" id="3.30.1550.10">
    <property type="entry name" value="Ribosomal protein L11/L12, N-terminal domain"/>
    <property type="match status" value="1"/>
</dbReference>
<dbReference type="SUPFAM" id="SSF54747">
    <property type="entry name" value="Ribosomal L11/L12e N-terminal domain"/>
    <property type="match status" value="1"/>
</dbReference>
<protein>
    <submittedName>
        <fullName evidence="7">Ribosomal protein L11</fullName>
    </submittedName>
</protein>
<comment type="caution">
    <text evidence="7">The sequence shown here is derived from an EMBL/GenBank/DDBJ whole genome shotgun (WGS) entry which is preliminary data.</text>
</comment>
<evidence type="ECO:0000259" key="6">
    <source>
        <dbReference type="Pfam" id="PF03946"/>
    </source>
</evidence>
<evidence type="ECO:0000256" key="4">
    <source>
        <dbReference type="RuleBase" id="RU003978"/>
    </source>
</evidence>
<dbReference type="PANTHER" id="PTHR11661:SF1">
    <property type="entry name" value="LARGE RIBOSOMAL SUBUNIT PROTEIN UL11M"/>
    <property type="match status" value="1"/>
</dbReference>
<dbReference type="InterPro" id="IPR036796">
    <property type="entry name" value="Ribosomal_uL11_N_sf"/>
</dbReference>
<evidence type="ECO:0000259" key="5">
    <source>
        <dbReference type="Pfam" id="PF00298"/>
    </source>
</evidence>
<evidence type="ECO:0000313" key="7">
    <source>
        <dbReference type="EMBL" id="KAF8818764.1"/>
    </source>
</evidence>
<dbReference type="Pfam" id="PF03946">
    <property type="entry name" value="Ribosomal_L11_N"/>
    <property type="match status" value="1"/>
</dbReference>